<accession>A0A1X2KYT6</accession>
<evidence type="ECO:0000256" key="4">
    <source>
        <dbReference type="ARBA" id="ARBA00022692"/>
    </source>
</evidence>
<comment type="subcellular location">
    <subcellularLocation>
        <location evidence="1">Cell membrane</location>
        <topology evidence="1">Multi-pass membrane protein</topology>
    </subcellularLocation>
</comment>
<dbReference type="Proteomes" id="UP000242320">
    <property type="component" value="Unassembled WGS sequence"/>
</dbReference>
<dbReference type="PANTHER" id="PTHR43077:SF8">
    <property type="entry name" value="DOXORUBICIN RESISTANCE ABC TRANSPORTER PERMEASE PROTEIN DRRB"/>
    <property type="match status" value="1"/>
</dbReference>
<gene>
    <name evidence="10" type="ORF">B8W69_14830</name>
</gene>
<dbReference type="InterPro" id="IPR051328">
    <property type="entry name" value="T7SS_ABC-Transporter"/>
</dbReference>
<dbReference type="Pfam" id="PF12051">
    <property type="entry name" value="DUF3533"/>
    <property type="match status" value="1"/>
</dbReference>
<evidence type="ECO:0000259" key="9">
    <source>
        <dbReference type="Pfam" id="PF12051"/>
    </source>
</evidence>
<reference evidence="10 11" key="1">
    <citation type="submission" date="2017-04" db="EMBL/GenBank/DDBJ databases">
        <title>The new phylogeny of genus Mycobacterium.</title>
        <authorList>
            <person name="Tortoli E."/>
            <person name="Trovato A."/>
            <person name="Cirillo D.M."/>
        </authorList>
    </citation>
    <scope>NUCLEOTIDE SEQUENCE [LARGE SCALE GENOMIC DNA]</scope>
    <source>
        <strain evidence="10 11">DSM 45247</strain>
    </source>
</reference>
<feature type="transmembrane region" description="Helical" evidence="8">
    <location>
        <begin position="269"/>
        <end position="290"/>
    </location>
</feature>
<dbReference type="PANTHER" id="PTHR43077">
    <property type="entry name" value="TRANSPORT PERMEASE YVFS-RELATED"/>
    <property type="match status" value="1"/>
</dbReference>
<feature type="transmembrane region" description="Helical" evidence="8">
    <location>
        <begin position="332"/>
        <end position="352"/>
    </location>
</feature>
<keyword evidence="6 8" id="KW-0472">Membrane</keyword>
<feature type="region of interest" description="Disordered" evidence="7">
    <location>
        <begin position="433"/>
        <end position="493"/>
    </location>
</feature>
<organism evidence="10 11">
    <name type="scientific">Mycolicibacterium vulneris</name>
    <dbReference type="NCBI Taxonomy" id="547163"/>
    <lineage>
        <taxon>Bacteria</taxon>
        <taxon>Bacillati</taxon>
        <taxon>Actinomycetota</taxon>
        <taxon>Actinomycetes</taxon>
        <taxon>Mycobacteriales</taxon>
        <taxon>Mycobacteriaceae</taxon>
        <taxon>Mycolicibacterium</taxon>
    </lineage>
</organism>
<keyword evidence="11" id="KW-1185">Reference proteome</keyword>
<evidence type="ECO:0000256" key="7">
    <source>
        <dbReference type="SAM" id="MobiDB-lite"/>
    </source>
</evidence>
<feature type="transmembrane region" description="Helical" evidence="8">
    <location>
        <begin position="392"/>
        <end position="414"/>
    </location>
</feature>
<comment type="caution">
    <text evidence="10">The sequence shown here is derived from an EMBL/GenBank/DDBJ whole genome shotgun (WGS) entry which is preliminary data.</text>
</comment>
<keyword evidence="3" id="KW-1003">Cell membrane</keyword>
<dbReference type="GO" id="GO:0005886">
    <property type="term" value="C:plasma membrane"/>
    <property type="evidence" value="ECO:0007669"/>
    <property type="project" value="UniProtKB-SubCell"/>
</dbReference>
<evidence type="ECO:0000256" key="2">
    <source>
        <dbReference type="ARBA" id="ARBA00007783"/>
    </source>
</evidence>
<feature type="transmembrane region" description="Helical" evidence="8">
    <location>
        <begin position="218"/>
        <end position="248"/>
    </location>
</feature>
<name>A0A1X2KYT6_9MYCO</name>
<evidence type="ECO:0000313" key="11">
    <source>
        <dbReference type="Proteomes" id="UP000242320"/>
    </source>
</evidence>
<evidence type="ECO:0000256" key="1">
    <source>
        <dbReference type="ARBA" id="ARBA00004651"/>
    </source>
</evidence>
<comment type="similarity">
    <text evidence="2">Belongs to the ABC-2 integral membrane protein family.</text>
</comment>
<feature type="compositionally biased region" description="Low complexity" evidence="7">
    <location>
        <begin position="449"/>
        <end position="487"/>
    </location>
</feature>
<dbReference type="RefSeq" id="WP_085290546.1">
    <property type="nucleotide sequence ID" value="NZ_NCXM01000014.1"/>
</dbReference>
<protein>
    <recommendedName>
        <fullName evidence="9">DUF3533 domain-containing protein</fullName>
    </recommendedName>
</protein>
<evidence type="ECO:0000256" key="8">
    <source>
        <dbReference type="SAM" id="Phobius"/>
    </source>
</evidence>
<sequence>MPHSHPQHAAPNPNRNIKAIRTVRFWAAPLVITVALMSALCALYLGGILNPTTNLRHFPIAVVNEDAGPGGAQIVDQLVNGLDKNKFDVRVLSRSEARHQLDTGRVYGQVLIPPSFSSKLRDFATSAVLPDRVDRPSITVSTNPRAGTLGASIAGQTLNMAMGIANGIAGQRVIAEVAAQTGGAPLAGAAQVGLSAPIDIQSNVYNPLPNGTGNGLSAFYYALLLLLAGFTGSIVVSTLVDALLGYVPAEFGPVYRFAEQVRISRFQTLLLKWAMMVLLGLLTSAVYLAIADGLGMPIDHSWQLWAFGVFAIAAVGITSSSLLSVLGTAGMLVSMLIFVILGLPSAGATVPLEATPSFFRWLAEFEPMHQVFLGARSLLYFGGRGDAGLTQALTMTTIGLVIGLLLGGIVTHLYDRKGFHRIQGAVELAIAQEHQAQHQTRRGKHADAAADSEPAEPAGPEPAEAAATGPAEAAATWPAEPTATGPESSTEQA</sequence>
<evidence type="ECO:0000256" key="6">
    <source>
        <dbReference type="ARBA" id="ARBA00023136"/>
    </source>
</evidence>
<dbReference type="InterPro" id="IPR022703">
    <property type="entry name" value="DUF3533"/>
</dbReference>
<dbReference type="AlphaFoldDB" id="A0A1X2KYT6"/>
<dbReference type="Gene3D" id="3.40.1710.10">
    <property type="entry name" value="abc type-2 transporter like domain"/>
    <property type="match status" value="1"/>
</dbReference>
<keyword evidence="4 8" id="KW-0812">Transmembrane</keyword>
<feature type="transmembrane region" description="Helical" evidence="8">
    <location>
        <begin position="302"/>
        <end position="325"/>
    </location>
</feature>
<evidence type="ECO:0000256" key="5">
    <source>
        <dbReference type="ARBA" id="ARBA00022989"/>
    </source>
</evidence>
<evidence type="ECO:0000313" key="10">
    <source>
        <dbReference type="EMBL" id="OSC26956.1"/>
    </source>
</evidence>
<keyword evidence="5 8" id="KW-1133">Transmembrane helix</keyword>
<feature type="domain" description="DUF3533" evidence="9">
    <location>
        <begin position="31"/>
        <end position="382"/>
    </location>
</feature>
<proteinExistence type="inferred from homology"/>
<feature type="transmembrane region" description="Helical" evidence="8">
    <location>
        <begin position="25"/>
        <end position="49"/>
    </location>
</feature>
<dbReference type="EMBL" id="NCXM01000014">
    <property type="protein sequence ID" value="OSC26956.1"/>
    <property type="molecule type" value="Genomic_DNA"/>
</dbReference>
<evidence type="ECO:0000256" key="3">
    <source>
        <dbReference type="ARBA" id="ARBA00022475"/>
    </source>
</evidence>